<comment type="caution">
    <text evidence="9">The sequence shown here is derived from an EMBL/GenBank/DDBJ whole genome shotgun (WGS) entry which is preliminary data.</text>
</comment>
<dbReference type="Proteomes" id="UP001139006">
    <property type="component" value="Unassembled WGS sequence"/>
</dbReference>
<dbReference type="RefSeq" id="WP_253360715.1">
    <property type="nucleotide sequence ID" value="NZ_JAIULA010000012.1"/>
</dbReference>
<gene>
    <name evidence="9" type="ORF">LB941_07205</name>
</gene>
<dbReference type="InterPro" id="IPR004099">
    <property type="entry name" value="Pyr_nucl-diS_OxRdtase_dimer"/>
</dbReference>
<feature type="domain" description="Rhodanese" evidence="8">
    <location>
        <begin position="464"/>
        <end position="551"/>
    </location>
</feature>
<dbReference type="PANTHER" id="PTHR43429">
    <property type="entry name" value="PYRIDINE NUCLEOTIDE-DISULFIDE OXIDOREDUCTASE DOMAIN-CONTAINING"/>
    <property type="match status" value="1"/>
</dbReference>
<keyword evidence="4" id="KW-0274">FAD</keyword>
<keyword evidence="5" id="KW-0560">Oxidoreductase</keyword>
<dbReference type="SUPFAM" id="SSF51905">
    <property type="entry name" value="FAD/NAD(P)-binding domain"/>
    <property type="match status" value="2"/>
</dbReference>
<dbReference type="InterPro" id="IPR032836">
    <property type="entry name" value="DsrE2-like"/>
</dbReference>
<dbReference type="EMBL" id="JAIULA010000012">
    <property type="protein sequence ID" value="MCP0887123.1"/>
    <property type="molecule type" value="Genomic_DNA"/>
</dbReference>
<dbReference type="InterPro" id="IPR001763">
    <property type="entry name" value="Rhodanese-like_dom"/>
</dbReference>
<dbReference type="Pfam" id="PF07992">
    <property type="entry name" value="Pyr_redox_2"/>
    <property type="match status" value="1"/>
</dbReference>
<evidence type="ECO:0000313" key="10">
    <source>
        <dbReference type="Proteomes" id="UP001139006"/>
    </source>
</evidence>
<comment type="similarity">
    <text evidence="2">Belongs to the class-III pyridine nucleotide-disulfide oxidoreductase family.</text>
</comment>
<dbReference type="InterPro" id="IPR036873">
    <property type="entry name" value="Rhodanese-like_dom_sf"/>
</dbReference>
<dbReference type="PROSITE" id="PS01148">
    <property type="entry name" value="UPF0033"/>
    <property type="match status" value="1"/>
</dbReference>
<evidence type="ECO:0000256" key="7">
    <source>
        <dbReference type="ARBA" id="ARBA00023284"/>
    </source>
</evidence>
<evidence type="ECO:0000256" key="1">
    <source>
        <dbReference type="ARBA" id="ARBA00001974"/>
    </source>
</evidence>
<dbReference type="AlphaFoldDB" id="A0A9X2FMH5"/>
<dbReference type="InterPro" id="IPR036188">
    <property type="entry name" value="FAD/NAD-bd_sf"/>
</dbReference>
<dbReference type="Gene3D" id="3.40.250.10">
    <property type="entry name" value="Rhodanese-like domain"/>
    <property type="match status" value="1"/>
</dbReference>
<dbReference type="Gene3D" id="3.30.110.40">
    <property type="entry name" value="TusA-like domain"/>
    <property type="match status" value="1"/>
</dbReference>
<dbReference type="InterPro" id="IPR001455">
    <property type="entry name" value="TusA-like"/>
</dbReference>
<dbReference type="Pfam" id="PF01206">
    <property type="entry name" value="TusA"/>
    <property type="match status" value="1"/>
</dbReference>
<dbReference type="Pfam" id="PF00581">
    <property type="entry name" value="Rhodanese"/>
    <property type="match status" value="1"/>
</dbReference>
<dbReference type="SUPFAM" id="SSF64307">
    <property type="entry name" value="SirA-like"/>
    <property type="match status" value="1"/>
</dbReference>
<proteinExistence type="inferred from homology"/>
<dbReference type="SUPFAM" id="SSF75169">
    <property type="entry name" value="DsrEFH-like"/>
    <property type="match status" value="1"/>
</dbReference>
<evidence type="ECO:0000256" key="3">
    <source>
        <dbReference type="ARBA" id="ARBA00022630"/>
    </source>
</evidence>
<dbReference type="InterPro" id="IPR036868">
    <property type="entry name" value="TusA-like_sf"/>
</dbReference>
<dbReference type="PRINTS" id="PR00368">
    <property type="entry name" value="FADPNR"/>
</dbReference>
<keyword evidence="10" id="KW-1185">Reference proteome</keyword>
<dbReference type="PANTHER" id="PTHR43429:SF1">
    <property type="entry name" value="NAD(P)H SULFUR OXIDOREDUCTASE (COA-DEPENDENT)"/>
    <property type="match status" value="1"/>
</dbReference>
<dbReference type="SMART" id="SM00450">
    <property type="entry name" value="RHOD"/>
    <property type="match status" value="1"/>
</dbReference>
<dbReference type="InterPro" id="IPR050260">
    <property type="entry name" value="FAD-bd_OxRdtase"/>
</dbReference>
<comment type="cofactor">
    <cofactor evidence="1">
        <name>FAD</name>
        <dbReference type="ChEBI" id="CHEBI:57692"/>
    </cofactor>
</comment>
<dbReference type="Pfam" id="PF13686">
    <property type="entry name" value="DrsE_2"/>
    <property type="match status" value="1"/>
</dbReference>
<dbReference type="InterPro" id="IPR016156">
    <property type="entry name" value="FAD/NAD-linked_Rdtase_dimer_sf"/>
</dbReference>
<accession>A0A9X2FMH5</accession>
<evidence type="ECO:0000256" key="2">
    <source>
        <dbReference type="ARBA" id="ARBA00009130"/>
    </source>
</evidence>
<evidence type="ECO:0000313" key="9">
    <source>
        <dbReference type="EMBL" id="MCP0887123.1"/>
    </source>
</evidence>
<organism evidence="9 10">
    <name type="scientific">Ligilactobacillus ubinensis</name>
    <dbReference type="NCBI Taxonomy" id="2876789"/>
    <lineage>
        <taxon>Bacteria</taxon>
        <taxon>Bacillati</taxon>
        <taxon>Bacillota</taxon>
        <taxon>Bacilli</taxon>
        <taxon>Lactobacillales</taxon>
        <taxon>Lactobacillaceae</taxon>
        <taxon>Ligilactobacillus</taxon>
    </lineage>
</organism>
<protein>
    <submittedName>
        <fullName evidence="9">FAD-dependent oxidoreductase</fullName>
    </submittedName>
</protein>
<dbReference type="SUPFAM" id="SSF55424">
    <property type="entry name" value="FAD/NAD-linked reductases, dimerisation (C-terminal) domain"/>
    <property type="match status" value="1"/>
</dbReference>
<dbReference type="GO" id="GO:0016491">
    <property type="term" value="F:oxidoreductase activity"/>
    <property type="evidence" value="ECO:0007669"/>
    <property type="project" value="UniProtKB-KW"/>
</dbReference>
<dbReference type="SUPFAM" id="SSF52821">
    <property type="entry name" value="Rhodanese/Cell cycle control phosphatase"/>
    <property type="match status" value="1"/>
</dbReference>
<keyword evidence="6" id="KW-0558">Oxidation</keyword>
<dbReference type="Gene3D" id="3.50.50.60">
    <property type="entry name" value="FAD/NAD(P)-binding domain"/>
    <property type="match status" value="2"/>
</dbReference>
<evidence type="ECO:0000256" key="5">
    <source>
        <dbReference type="ARBA" id="ARBA00023002"/>
    </source>
</evidence>
<evidence type="ECO:0000256" key="4">
    <source>
        <dbReference type="ARBA" id="ARBA00022827"/>
    </source>
</evidence>
<dbReference type="InterPro" id="IPR023753">
    <property type="entry name" value="FAD/NAD-binding_dom"/>
</dbReference>
<keyword evidence="3" id="KW-0285">Flavoprotein</keyword>
<reference evidence="9 10" key="1">
    <citation type="journal article" date="2023" name="Int. J. Syst. Evol. Microbiol.">
        <title>Ligilactobacillus ubinensis sp. nov., a novel species isolated from the wild ferment of a durian fruit (Durio zibethinus).</title>
        <authorList>
            <person name="Heng Y.C."/>
            <person name="Menon N."/>
            <person name="Chen B."/>
            <person name="Loo B.Z.L."/>
            <person name="Wong G.W.J."/>
            <person name="Lim A.C.H."/>
            <person name="Silvaraju S."/>
            <person name="Kittelmann S."/>
        </authorList>
    </citation>
    <scope>NUCLEOTIDE SEQUENCE [LARGE SCALE GENOMIC DNA]</scope>
    <source>
        <strain evidence="9 10">WILCCON 0076</strain>
    </source>
</reference>
<dbReference type="Pfam" id="PF02852">
    <property type="entry name" value="Pyr_redox_dim"/>
    <property type="match status" value="1"/>
</dbReference>
<dbReference type="Gene3D" id="3.40.1260.10">
    <property type="entry name" value="DsrEFH-like"/>
    <property type="match status" value="1"/>
</dbReference>
<keyword evidence="7" id="KW-0676">Redox-active center</keyword>
<sequence>MTKKILIIGGVAGGATAATRLRRLSEDDEIILFEKGEYISFANCGLPYHIGGVIKERENLLLQTVEGMQAQYGLDIRNFSEVTAIHPKEHYVEVVNHQTNKRYQETFDKLIISTGAKAITPKITGLDTAENVFSLRNIPDMDKIKAYIQKNNVQAASIIGGGFIGLEMMENLTKLGINVQLVEMSPQVMPNIDFEMAQQIHAQIKLHKVQLYLNDGLKEFRENGKELILTSGTKLQSDLTVLSIGVLPDSTLAKECGIELGFKQGIKVDAQMKTNYADIYAIGDVIEVPDFVGHTATNIPLAWPANRQGRLVADVINGISASYDATQGTSVAKVFELTVAATGNNEQALRRKKLDFQVIHIHPNSHAGYYPDAGPLHLKLLFGKKGEIYGAQGIGVEGVEKRIDVIATAMKLGATAAQLAGLELSYAPPYSSAKDPVNMLGYTADNVLAHKVATIQWSQVDELLAAHAYFLDVREEFELSLGTLPGSHLIPLSTLRHRLTELPKDQPIYVYCQVGQRGYNVARILMQAGFDVKNLDGGFKTYKIGHYQIKNTPFKNSKPVISKDVQEIDNAAGKTAQFELDACGLQCPGPILKVKEQMDKMQNGDQLVVTASDFGFSSDIESWAKNTSNTVLTNDIKGNKVQATLQKGKTGVQLSQASLANLKEGQLIETKDGATMVVFSGNYDKALAAMIIATGAAAMGKKVTLFFTFWGLSILKKHLIQKSGIAKMFDVMLPKDADHLKISSMNMAGLGRKMIKKVMKQKNVDPLPEMIDRAQKLGIKFVACTMSMDIMGVQKEELFDFVEYGGVATYLGDSEQANLNLFI</sequence>
<dbReference type="PROSITE" id="PS50206">
    <property type="entry name" value="RHODANESE_3"/>
    <property type="match status" value="1"/>
</dbReference>
<dbReference type="InterPro" id="IPR027396">
    <property type="entry name" value="DsrEFH-like"/>
</dbReference>
<evidence type="ECO:0000256" key="6">
    <source>
        <dbReference type="ARBA" id="ARBA00023097"/>
    </source>
</evidence>
<dbReference type="PRINTS" id="PR00411">
    <property type="entry name" value="PNDRDTASEI"/>
</dbReference>
<name>A0A9X2FMH5_9LACO</name>
<evidence type="ECO:0000259" key="8">
    <source>
        <dbReference type="PROSITE" id="PS50206"/>
    </source>
</evidence>